<keyword evidence="3" id="KW-1133">Transmembrane helix</keyword>
<dbReference type="PaxDb" id="35128-Thaps10904"/>
<accession>B5YLU7</accession>
<keyword evidence="3" id="KW-0472">Membrane</keyword>
<name>B5YLU7_THAPS</name>
<feature type="transmembrane region" description="Helical" evidence="3">
    <location>
        <begin position="292"/>
        <end position="312"/>
    </location>
</feature>
<dbReference type="HOGENOM" id="CLU_708825_0_0_1"/>
<reference evidence="4 5" key="1">
    <citation type="journal article" date="2004" name="Science">
        <title>The genome of the diatom Thalassiosira pseudonana: ecology, evolution, and metabolism.</title>
        <authorList>
            <person name="Armbrust E.V."/>
            <person name="Berges J.A."/>
            <person name="Bowler C."/>
            <person name="Green B.R."/>
            <person name="Martinez D."/>
            <person name="Putnam N.H."/>
            <person name="Zhou S."/>
            <person name="Allen A.E."/>
            <person name="Apt K.E."/>
            <person name="Bechner M."/>
            <person name="Brzezinski M.A."/>
            <person name="Chaal B.K."/>
            <person name="Chiovitti A."/>
            <person name="Davis A.K."/>
            <person name="Demarest M.S."/>
            <person name="Detter J.C."/>
            <person name="Glavina T."/>
            <person name="Goodstein D."/>
            <person name="Hadi M.Z."/>
            <person name="Hellsten U."/>
            <person name="Hildebrand M."/>
            <person name="Jenkins B.D."/>
            <person name="Jurka J."/>
            <person name="Kapitonov V.V."/>
            <person name="Kroger N."/>
            <person name="Lau W.W."/>
            <person name="Lane T.W."/>
            <person name="Larimer F.W."/>
            <person name="Lippmeier J.C."/>
            <person name="Lucas S."/>
            <person name="Medina M."/>
            <person name="Montsant A."/>
            <person name="Obornik M."/>
            <person name="Parker M.S."/>
            <person name="Palenik B."/>
            <person name="Pazour G.J."/>
            <person name="Richardson P.M."/>
            <person name="Rynearson T.A."/>
            <person name="Saito M.A."/>
            <person name="Schwartz D.C."/>
            <person name="Thamatrakoln K."/>
            <person name="Valentin K."/>
            <person name="Vardi A."/>
            <person name="Wilkerson F.P."/>
            <person name="Rokhsar D.S."/>
        </authorList>
    </citation>
    <scope>NUCLEOTIDE SEQUENCE [LARGE SCALE GENOMIC DNA]</scope>
    <source>
        <strain evidence="4 5">CCMP1335</strain>
    </source>
</reference>
<organism evidence="4 5">
    <name type="scientific">Thalassiosira pseudonana</name>
    <name type="common">Marine diatom</name>
    <name type="synonym">Cyclotella nana</name>
    <dbReference type="NCBI Taxonomy" id="35128"/>
    <lineage>
        <taxon>Eukaryota</taxon>
        <taxon>Sar</taxon>
        <taxon>Stramenopiles</taxon>
        <taxon>Ochrophyta</taxon>
        <taxon>Bacillariophyta</taxon>
        <taxon>Coscinodiscophyceae</taxon>
        <taxon>Thalassiosirophycidae</taxon>
        <taxon>Thalassiosirales</taxon>
        <taxon>Thalassiosiraceae</taxon>
        <taxon>Thalassiosira</taxon>
    </lineage>
</organism>
<feature type="compositionally biased region" description="Basic and acidic residues" evidence="2">
    <location>
        <begin position="1"/>
        <end position="13"/>
    </location>
</feature>
<dbReference type="EMBL" id="CP001159">
    <property type="protein sequence ID" value="ACI64138.1"/>
    <property type="molecule type" value="Genomic_DNA"/>
</dbReference>
<keyword evidence="3" id="KW-0812">Transmembrane</keyword>
<dbReference type="RefSeq" id="XP_002295421.1">
    <property type="nucleotide sequence ID" value="XM_002295385.1"/>
</dbReference>
<dbReference type="InParanoid" id="B5YLU7"/>
<sequence length="390" mass="44874">MSFHAEWWKEPSPKKKKAANKCQRQPLNDENDTTNYGSTSYSPIDDNGDEEQPSFSLDNIVSHCIDAVNCSNLSQGAYDKFGRHSLNESAISHDIHDIHKLNPVDDERRDVFGVIVNNLSSTVSNNSEISGSDGSNDISDDDEEGNSSVYSNELEPPHKTMGLLFFDFIRFVAVNANFRLINTEMVPVVFSWGRIGGKIEALHVALRIFMASFSLLLVVHEFPNTFPLLQTSTPSPTSPSPVLTLTNWIPRGIFYMFLAVICFEQSIVIRAIDTDKHASTFSRFSDTINIVITAWIMLAIGAMYVLLGAFCLQSVMERVRKEERENWEEYYELLKEIEAEEDEAEEREWLRENDDTLCFRLQRWWKQWNRRRLRGEGWCGWFGRSLDWRC</sequence>
<proteinExistence type="predicted"/>
<dbReference type="Proteomes" id="UP000001449">
    <property type="component" value="Chromosome 18"/>
</dbReference>
<evidence type="ECO:0000313" key="4">
    <source>
        <dbReference type="EMBL" id="ACI64138.1"/>
    </source>
</evidence>
<evidence type="ECO:0000256" key="2">
    <source>
        <dbReference type="SAM" id="MobiDB-lite"/>
    </source>
</evidence>
<dbReference type="GeneID" id="7444282"/>
<dbReference type="AlphaFoldDB" id="B5YLU7"/>
<evidence type="ECO:0000313" key="5">
    <source>
        <dbReference type="Proteomes" id="UP000001449"/>
    </source>
</evidence>
<evidence type="ECO:0000256" key="1">
    <source>
        <dbReference type="SAM" id="Coils"/>
    </source>
</evidence>
<feature type="compositionally biased region" description="Polar residues" evidence="2">
    <location>
        <begin position="22"/>
        <end position="42"/>
    </location>
</feature>
<feature type="coiled-coil region" evidence="1">
    <location>
        <begin position="320"/>
        <end position="347"/>
    </location>
</feature>
<keyword evidence="5" id="KW-1185">Reference proteome</keyword>
<dbReference type="eggNOG" id="ENOG502SVKG">
    <property type="taxonomic scope" value="Eukaryota"/>
</dbReference>
<gene>
    <name evidence="4" type="ORF">THAPS_10904</name>
</gene>
<feature type="region of interest" description="Disordered" evidence="2">
    <location>
        <begin position="1"/>
        <end position="54"/>
    </location>
</feature>
<keyword evidence="1" id="KW-0175">Coiled coil</keyword>
<dbReference type="KEGG" id="tps:THAPS_10904"/>
<evidence type="ECO:0000256" key="3">
    <source>
        <dbReference type="SAM" id="Phobius"/>
    </source>
</evidence>
<feature type="compositionally biased region" description="Low complexity" evidence="2">
    <location>
        <begin position="125"/>
        <end position="137"/>
    </location>
</feature>
<feature type="region of interest" description="Disordered" evidence="2">
    <location>
        <begin position="125"/>
        <end position="154"/>
    </location>
</feature>
<reference evidence="4 5" key="2">
    <citation type="journal article" date="2008" name="Nature">
        <title>The Phaeodactylum genome reveals the evolutionary history of diatom genomes.</title>
        <authorList>
            <person name="Bowler C."/>
            <person name="Allen A.E."/>
            <person name="Badger J.H."/>
            <person name="Grimwood J."/>
            <person name="Jabbari K."/>
            <person name="Kuo A."/>
            <person name="Maheswari U."/>
            <person name="Martens C."/>
            <person name="Maumus F."/>
            <person name="Otillar R.P."/>
            <person name="Rayko E."/>
            <person name="Salamov A."/>
            <person name="Vandepoele K."/>
            <person name="Beszteri B."/>
            <person name="Gruber A."/>
            <person name="Heijde M."/>
            <person name="Katinka M."/>
            <person name="Mock T."/>
            <person name="Valentin K."/>
            <person name="Verret F."/>
            <person name="Berges J.A."/>
            <person name="Brownlee C."/>
            <person name="Cadoret J.P."/>
            <person name="Chiovitti A."/>
            <person name="Choi C.J."/>
            <person name="Coesel S."/>
            <person name="De Martino A."/>
            <person name="Detter J.C."/>
            <person name="Durkin C."/>
            <person name="Falciatore A."/>
            <person name="Fournet J."/>
            <person name="Haruta M."/>
            <person name="Huysman M.J."/>
            <person name="Jenkins B.D."/>
            <person name="Jiroutova K."/>
            <person name="Jorgensen R.E."/>
            <person name="Joubert Y."/>
            <person name="Kaplan A."/>
            <person name="Kroger N."/>
            <person name="Kroth P.G."/>
            <person name="La Roche J."/>
            <person name="Lindquist E."/>
            <person name="Lommer M."/>
            <person name="Martin-Jezequel V."/>
            <person name="Lopez P.J."/>
            <person name="Lucas S."/>
            <person name="Mangogna M."/>
            <person name="McGinnis K."/>
            <person name="Medlin L.K."/>
            <person name="Montsant A."/>
            <person name="Oudot-Le Secq M.P."/>
            <person name="Napoli C."/>
            <person name="Obornik M."/>
            <person name="Parker M.S."/>
            <person name="Petit J.L."/>
            <person name="Porcel B.M."/>
            <person name="Poulsen N."/>
            <person name="Robison M."/>
            <person name="Rychlewski L."/>
            <person name="Rynearson T.A."/>
            <person name="Schmutz J."/>
            <person name="Shapiro H."/>
            <person name="Siaut M."/>
            <person name="Stanley M."/>
            <person name="Sussman M.R."/>
            <person name="Taylor A.R."/>
            <person name="Vardi A."/>
            <person name="von Dassow P."/>
            <person name="Vyverman W."/>
            <person name="Willis A."/>
            <person name="Wyrwicz L.S."/>
            <person name="Rokhsar D.S."/>
            <person name="Weissenbach J."/>
            <person name="Armbrust E.V."/>
            <person name="Green B.R."/>
            <person name="Van de Peer Y."/>
            <person name="Grigoriev I.V."/>
        </authorList>
    </citation>
    <scope>NUCLEOTIDE SEQUENCE [LARGE SCALE GENOMIC DNA]</scope>
    <source>
        <strain evidence="4 5">CCMP1335</strain>
    </source>
</reference>
<protein>
    <submittedName>
        <fullName evidence="4">Uncharacterized protein</fullName>
    </submittedName>
</protein>